<dbReference type="PANTHER" id="PTHR34584">
    <property type="entry name" value="NA(+)/H(+) ANTIPORTER SUBUNIT E1"/>
    <property type="match status" value="1"/>
</dbReference>
<evidence type="ECO:0000256" key="4">
    <source>
        <dbReference type="ARBA" id="ARBA00022692"/>
    </source>
</evidence>
<proteinExistence type="inferred from homology"/>
<evidence type="ECO:0000313" key="10">
    <source>
        <dbReference type="Proteomes" id="UP000635245"/>
    </source>
</evidence>
<name>A0A934V889_9PSEU</name>
<reference evidence="9" key="1">
    <citation type="submission" date="2020-12" db="EMBL/GenBank/DDBJ databases">
        <title>Prauserella sp. ASG 168, a novel actinomycete isolated from cave rock.</title>
        <authorList>
            <person name="Suriyachadkun C."/>
        </authorList>
    </citation>
    <scope>NUCLEOTIDE SEQUENCE</scope>
    <source>
        <strain evidence="9">ASG 168</strain>
    </source>
</reference>
<feature type="transmembrane region" description="Helical" evidence="8">
    <location>
        <begin position="58"/>
        <end position="78"/>
    </location>
</feature>
<keyword evidence="10" id="KW-1185">Reference proteome</keyword>
<dbReference type="EMBL" id="JAENJH010000009">
    <property type="protein sequence ID" value="MBK1788050.1"/>
    <property type="molecule type" value="Genomic_DNA"/>
</dbReference>
<dbReference type="GO" id="GO:0008324">
    <property type="term" value="F:monoatomic cation transmembrane transporter activity"/>
    <property type="evidence" value="ECO:0007669"/>
    <property type="project" value="InterPro"/>
</dbReference>
<feature type="transmembrane region" description="Helical" evidence="8">
    <location>
        <begin position="29"/>
        <end position="46"/>
    </location>
</feature>
<evidence type="ECO:0000256" key="6">
    <source>
        <dbReference type="ARBA" id="ARBA00023136"/>
    </source>
</evidence>
<dbReference type="PANTHER" id="PTHR34584:SF1">
    <property type="entry name" value="NA(+)_H(+) ANTIPORTER SUBUNIT E1"/>
    <property type="match status" value="1"/>
</dbReference>
<evidence type="ECO:0000256" key="3">
    <source>
        <dbReference type="ARBA" id="ARBA00022475"/>
    </source>
</evidence>
<dbReference type="AlphaFoldDB" id="A0A934V889"/>
<evidence type="ECO:0000256" key="5">
    <source>
        <dbReference type="ARBA" id="ARBA00022989"/>
    </source>
</evidence>
<keyword evidence="5 8" id="KW-1133">Transmembrane helix</keyword>
<evidence type="ECO:0000256" key="1">
    <source>
        <dbReference type="ARBA" id="ARBA00004651"/>
    </source>
</evidence>
<keyword evidence="4 8" id="KW-0812">Transmembrane</keyword>
<dbReference type="InterPro" id="IPR002758">
    <property type="entry name" value="Cation_antiport_E"/>
</dbReference>
<keyword evidence="3" id="KW-1003">Cell membrane</keyword>
<evidence type="ECO:0000313" key="9">
    <source>
        <dbReference type="EMBL" id="MBK1788050.1"/>
    </source>
</evidence>
<comment type="similarity">
    <text evidence="2">Belongs to the CPA3 antiporters (TC 2.A.63) subunit E family.</text>
</comment>
<comment type="caution">
    <text evidence="9">The sequence shown here is derived from an EMBL/GenBank/DDBJ whole genome shotgun (WGS) entry which is preliminary data.</text>
</comment>
<evidence type="ECO:0000256" key="7">
    <source>
        <dbReference type="SAM" id="MobiDB-lite"/>
    </source>
</evidence>
<accession>A0A934V889</accession>
<comment type="subcellular location">
    <subcellularLocation>
        <location evidence="1">Cell membrane</location>
        <topology evidence="1">Multi-pass membrane protein</topology>
    </subcellularLocation>
</comment>
<dbReference type="Proteomes" id="UP000635245">
    <property type="component" value="Unassembled WGS sequence"/>
</dbReference>
<protein>
    <submittedName>
        <fullName evidence="9">Na+/H+ antiporter subunit E</fullName>
    </submittedName>
</protein>
<dbReference type="GO" id="GO:0005886">
    <property type="term" value="C:plasma membrane"/>
    <property type="evidence" value="ECO:0007669"/>
    <property type="project" value="UniProtKB-SubCell"/>
</dbReference>
<feature type="region of interest" description="Disordered" evidence="7">
    <location>
        <begin position="168"/>
        <end position="195"/>
    </location>
</feature>
<evidence type="ECO:0000256" key="2">
    <source>
        <dbReference type="ARBA" id="ARBA00006228"/>
    </source>
</evidence>
<keyword evidence="6 8" id="KW-0472">Membrane</keyword>
<evidence type="ECO:0000256" key="8">
    <source>
        <dbReference type="SAM" id="Phobius"/>
    </source>
</evidence>
<sequence length="195" mass="21803">MRRLSPSLLVWLVLVWVSLWGTLDVTTVVFGVLVALGVLVFFPLPVHRWNIFGHPLRLASLTLYVVWDLVLSAVRLAWDEFRHGSSVKAAIVAVPVLSDVDHVIASASNVLSLGPGRFVLQIDRANRIWYVYALGVRSRLACDKIHDDALDLQVRVIHAFGAPDEARTVRERAEEAKRRRARAVDDGTPRETEAP</sequence>
<dbReference type="RefSeq" id="WP_200323478.1">
    <property type="nucleotide sequence ID" value="NZ_JAENJH010000009.1"/>
</dbReference>
<organism evidence="9 10">
    <name type="scientific">Prauserella cavernicola</name>
    <dbReference type="NCBI Taxonomy" id="2800127"/>
    <lineage>
        <taxon>Bacteria</taxon>
        <taxon>Bacillati</taxon>
        <taxon>Actinomycetota</taxon>
        <taxon>Actinomycetes</taxon>
        <taxon>Pseudonocardiales</taxon>
        <taxon>Pseudonocardiaceae</taxon>
        <taxon>Prauserella</taxon>
    </lineage>
</organism>
<dbReference type="Pfam" id="PF01899">
    <property type="entry name" value="MNHE"/>
    <property type="match status" value="1"/>
</dbReference>
<gene>
    <name evidence="9" type="ORF">JHE00_27280</name>
</gene>